<dbReference type="InterPro" id="IPR027450">
    <property type="entry name" value="AlkB-like"/>
</dbReference>
<dbReference type="EMBL" id="LUGH01000281">
    <property type="protein sequence ID" value="OBZ86666.1"/>
    <property type="molecule type" value="Genomic_DNA"/>
</dbReference>
<protein>
    <submittedName>
        <fullName evidence="2">Alkylated DNA repair protein alkB 8</fullName>
    </submittedName>
</protein>
<name>A0A1C7NDN2_9FUNG</name>
<dbReference type="GO" id="GO:0070988">
    <property type="term" value="P:demethylation"/>
    <property type="evidence" value="ECO:0007669"/>
    <property type="project" value="InterPro"/>
</dbReference>
<sequence>ETQVPGLLVIKEFVNKSEELELIDAVDKQPWSGLGIGEEHNNTGICLVTDIGMALTITQMGHSLNSATRKVLEEYGPLPEFSQLLVDRIMQHQLMPNIPNHLLVNEYNAGQGIMPHIDAPALFGPAILSLSLLSDCIMKFTLEEKEVDVVLPRRSIAVLTGDARYTYKHSISKDLVETTPDGTLIHRDRRVSFTFREIIAWEVPS</sequence>
<dbReference type="OrthoDB" id="271595at2759"/>
<dbReference type="InterPro" id="IPR032857">
    <property type="entry name" value="ALKBH4"/>
</dbReference>
<feature type="domain" description="Fe2OG dioxygenase" evidence="1">
    <location>
        <begin position="98"/>
        <end position="199"/>
    </location>
</feature>
<feature type="non-terminal residue" evidence="2">
    <location>
        <position position="1"/>
    </location>
</feature>
<dbReference type="Gene3D" id="2.60.120.590">
    <property type="entry name" value="Alpha-ketoglutarate-dependent dioxygenase AlkB-like"/>
    <property type="match status" value="1"/>
</dbReference>
<dbReference type="PANTHER" id="PTHR12463:SF1">
    <property type="entry name" value="2-OXOGLUTARATE AND FE-DEPENDENT OXYGENASE FAMILY PROTEIN"/>
    <property type="match status" value="1"/>
</dbReference>
<dbReference type="InterPro" id="IPR005123">
    <property type="entry name" value="Oxoglu/Fe-dep_dioxygenase_dom"/>
</dbReference>
<reference evidence="2 3" key="1">
    <citation type="submission" date="2016-03" db="EMBL/GenBank/DDBJ databases">
        <title>Choanephora cucurbitarum.</title>
        <authorList>
            <person name="Min B."/>
            <person name="Park H."/>
            <person name="Park J.-H."/>
            <person name="Shin H.-D."/>
            <person name="Choi I.-G."/>
        </authorList>
    </citation>
    <scope>NUCLEOTIDE SEQUENCE [LARGE SCALE GENOMIC DNA]</scope>
    <source>
        <strain evidence="2 3">KUS-F28377</strain>
    </source>
</reference>
<organism evidence="2 3">
    <name type="scientific">Choanephora cucurbitarum</name>
    <dbReference type="NCBI Taxonomy" id="101091"/>
    <lineage>
        <taxon>Eukaryota</taxon>
        <taxon>Fungi</taxon>
        <taxon>Fungi incertae sedis</taxon>
        <taxon>Mucoromycota</taxon>
        <taxon>Mucoromycotina</taxon>
        <taxon>Mucoromycetes</taxon>
        <taxon>Mucorales</taxon>
        <taxon>Mucorineae</taxon>
        <taxon>Choanephoraceae</taxon>
        <taxon>Choanephoroideae</taxon>
        <taxon>Choanephora</taxon>
    </lineage>
</organism>
<evidence type="ECO:0000313" key="2">
    <source>
        <dbReference type="EMBL" id="OBZ86666.1"/>
    </source>
</evidence>
<dbReference type="Proteomes" id="UP000093000">
    <property type="component" value="Unassembled WGS sequence"/>
</dbReference>
<dbReference type="GO" id="GO:0032451">
    <property type="term" value="F:demethylase activity"/>
    <property type="evidence" value="ECO:0007669"/>
    <property type="project" value="TreeGrafter"/>
</dbReference>
<dbReference type="PANTHER" id="PTHR12463">
    <property type="entry name" value="OXYGENASE-RELATED"/>
    <property type="match status" value="1"/>
</dbReference>
<proteinExistence type="predicted"/>
<dbReference type="Pfam" id="PF13532">
    <property type="entry name" value="2OG-FeII_Oxy_2"/>
    <property type="match status" value="1"/>
</dbReference>
<dbReference type="PROSITE" id="PS51471">
    <property type="entry name" value="FE2OG_OXY"/>
    <property type="match status" value="1"/>
</dbReference>
<gene>
    <name evidence="2" type="primary">alkbh8</name>
    <name evidence="2" type="ORF">A0J61_05272</name>
</gene>
<evidence type="ECO:0000313" key="3">
    <source>
        <dbReference type="Proteomes" id="UP000093000"/>
    </source>
</evidence>
<dbReference type="InParanoid" id="A0A1C7NDN2"/>
<dbReference type="AlphaFoldDB" id="A0A1C7NDN2"/>
<keyword evidence="3" id="KW-1185">Reference proteome</keyword>
<accession>A0A1C7NDN2</accession>
<comment type="caution">
    <text evidence="2">The sequence shown here is derived from an EMBL/GenBank/DDBJ whole genome shotgun (WGS) entry which is preliminary data.</text>
</comment>
<dbReference type="GO" id="GO:0016491">
    <property type="term" value="F:oxidoreductase activity"/>
    <property type="evidence" value="ECO:0007669"/>
    <property type="project" value="TreeGrafter"/>
</dbReference>
<evidence type="ECO:0000259" key="1">
    <source>
        <dbReference type="PROSITE" id="PS51471"/>
    </source>
</evidence>
<dbReference type="SUPFAM" id="SSF51197">
    <property type="entry name" value="Clavaminate synthase-like"/>
    <property type="match status" value="1"/>
</dbReference>
<dbReference type="InterPro" id="IPR037151">
    <property type="entry name" value="AlkB-like_sf"/>
</dbReference>
<dbReference type="STRING" id="101091.A0A1C7NDN2"/>